<name>A0ABS2NSF7_9FIRM</name>
<keyword evidence="2" id="KW-0001">2Fe-2S</keyword>
<dbReference type="CDD" id="cd03064">
    <property type="entry name" value="TRX_Fd_NuoE"/>
    <property type="match status" value="1"/>
</dbReference>
<dbReference type="Pfam" id="PF01257">
    <property type="entry name" value="2Fe-2S_thioredx"/>
    <property type="match status" value="1"/>
</dbReference>
<proteinExistence type="inferred from homology"/>
<dbReference type="InterPro" id="IPR002023">
    <property type="entry name" value="NuoE-like"/>
</dbReference>
<evidence type="ECO:0000256" key="3">
    <source>
        <dbReference type="ARBA" id="ARBA00022723"/>
    </source>
</evidence>
<evidence type="ECO:0000256" key="2">
    <source>
        <dbReference type="ARBA" id="ARBA00022714"/>
    </source>
</evidence>
<protein>
    <submittedName>
        <fullName evidence="7">NADH-quinone oxidoreductase subunit E</fullName>
    </submittedName>
</protein>
<dbReference type="PANTHER" id="PTHR43342">
    <property type="entry name" value="NADH-QUINONE OXIDOREDUCTASE, E SUBUNIT"/>
    <property type="match status" value="1"/>
</dbReference>
<evidence type="ECO:0000256" key="6">
    <source>
        <dbReference type="ARBA" id="ARBA00034078"/>
    </source>
</evidence>
<keyword evidence="5" id="KW-0411">Iron-sulfur</keyword>
<keyword evidence="4" id="KW-0408">Iron</keyword>
<dbReference type="InterPro" id="IPR028431">
    <property type="entry name" value="NADP_DH_HndA-like"/>
</dbReference>
<dbReference type="RefSeq" id="WP_204403581.1">
    <property type="nucleotide sequence ID" value="NZ_JAFBEE010000019.1"/>
</dbReference>
<comment type="caution">
    <text evidence="7">The sequence shown here is derived from an EMBL/GenBank/DDBJ whole genome shotgun (WGS) entry which is preliminary data.</text>
</comment>
<gene>
    <name evidence="7" type="ORF">JOC73_002462</name>
</gene>
<comment type="similarity">
    <text evidence="1">Belongs to the complex I 24 kDa subunit family.</text>
</comment>
<evidence type="ECO:0000313" key="7">
    <source>
        <dbReference type="EMBL" id="MBM7615888.1"/>
    </source>
</evidence>
<dbReference type="Proteomes" id="UP001314796">
    <property type="component" value="Unassembled WGS sequence"/>
</dbReference>
<sequence length="157" mass="17581">MDERKKIIEIIEKIGATPDKLIEILLAVQSLSHEHYVSEEQLKLIAQKLNIPLSKAYGVASFYSMLSTKKKGRYVIQICNSGPCYVSKANGIVKALENRLGIHIGEITNDQMFSMEYTSCFGACHLAPAIKINEEVYGNLNPQKVNQIIDKLIKEVV</sequence>
<dbReference type="PIRSF" id="PIRSF000216">
    <property type="entry name" value="NADH_DH_24kDa"/>
    <property type="match status" value="1"/>
</dbReference>
<keyword evidence="8" id="KW-1185">Reference proteome</keyword>
<dbReference type="SUPFAM" id="SSF52833">
    <property type="entry name" value="Thioredoxin-like"/>
    <property type="match status" value="1"/>
</dbReference>
<reference evidence="7 8" key="1">
    <citation type="submission" date="2021-01" db="EMBL/GenBank/DDBJ databases">
        <title>Genomic Encyclopedia of Type Strains, Phase IV (KMG-IV): sequencing the most valuable type-strain genomes for metagenomic binning, comparative biology and taxonomic classification.</title>
        <authorList>
            <person name="Goeker M."/>
        </authorList>
    </citation>
    <scope>NUCLEOTIDE SEQUENCE [LARGE SCALE GENOMIC DNA]</scope>
    <source>
        <strain evidence="7 8">DSM 25890</strain>
    </source>
</reference>
<dbReference type="Gene3D" id="3.40.30.10">
    <property type="entry name" value="Glutaredoxin"/>
    <property type="match status" value="1"/>
</dbReference>
<organism evidence="7 8">
    <name type="scientific">Alkaliphilus hydrothermalis</name>
    <dbReference type="NCBI Taxonomy" id="1482730"/>
    <lineage>
        <taxon>Bacteria</taxon>
        <taxon>Bacillati</taxon>
        <taxon>Bacillota</taxon>
        <taxon>Clostridia</taxon>
        <taxon>Peptostreptococcales</taxon>
        <taxon>Natronincolaceae</taxon>
        <taxon>Alkaliphilus</taxon>
    </lineage>
</organism>
<accession>A0ABS2NSF7</accession>
<dbReference type="Gene3D" id="1.10.10.1590">
    <property type="entry name" value="NADH-quinone oxidoreductase subunit E"/>
    <property type="match status" value="1"/>
</dbReference>
<dbReference type="InterPro" id="IPR036249">
    <property type="entry name" value="Thioredoxin-like_sf"/>
</dbReference>
<evidence type="ECO:0000256" key="5">
    <source>
        <dbReference type="ARBA" id="ARBA00023014"/>
    </source>
</evidence>
<dbReference type="EMBL" id="JAFBEE010000019">
    <property type="protein sequence ID" value="MBM7615888.1"/>
    <property type="molecule type" value="Genomic_DNA"/>
</dbReference>
<evidence type="ECO:0000313" key="8">
    <source>
        <dbReference type="Proteomes" id="UP001314796"/>
    </source>
</evidence>
<keyword evidence="3" id="KW-0479">Metal-binding</keyword>
<dbReference type="InterPro" id="IPR041921">
    <property type="entry name" value="NuoE_N"/>
</dbReference>
<comment type="cofactor">
    <cofactor evidence="6">
        <name>[2Fe-2S] cluster</name>
        <dbReference type="ChEBI" id="CHEBI:190135"/>
    </cofactor>
</comment>
<evidence type="ECO:0000256" key="1">
    <source>
        <dbReference type="ARBA" id="ARBA00010643"/>
    </source>
</evidence>
<dbReference type="InterPro" id="IPR042128">
    <property type="entry name" value="NuoE_dom"/>
</dbReference>
<dbReference type="PANTHER" id="PTHR43342:SF1">
    <property type="entry name" value="BIFURCATING [FEFE] HYDROGENASE GAMMA SUBUNIT"/>
    <property type="match status" value="1"/>
</dbReference>
<evidence type="ECO:0000256" key="4">
    <source>
        <dbReference type="ARBA" id="ARBA00023004"/>
    </source>
</evidence>